<keyword evidence="1" id="KW-0812">Transmembrane</keyword>
<dbReference type="RefSeq" id="WP_211741382.1">
    <property type="nucleotide sequence ID" value="NZ_JAGXBY010000002.1"/>
</dbReference>
<dbReference type="SUPFAM" id="SSF69304">
    <property type="entry name" value="Tricorn protease N-terminal domain"/>
    <property type="match status" value="1"/>
</dbReference>
<feature type="transmembrane region" description="Helical" evidence="1">
    <location>
        <begin position="238"/>
        <end position="259"/>
    </location>
</feature>
<feature type="transmembrane region" description="Helical" evidence="1">
    <location>
        <begin position="332"/>
        <end position="355"/>
    </location>
</feature>
<evidence type="ECO:0000259" key="2">
    <source>
        <dbReference type="Pfam" id="PF16472"/>
    </source>
</evidence>
<name>A0ABS5MBX0_9BACI</name>
<feature type="transmembrane region" description="Helical" evidence="1">
    <location>
        <begin position="266"/>
        <end position="284"/>
    </location>
</feature>
<keyword evidence="1" id="KW-0472">Membrane</keyword>
<dbReference type="Pfam" id="PF16472">
    <property type="entry name" value="DUF5050"/>
    <property type="match status" value="1"/>
</dbReference>
<sequence>MFFYQKGLLWVSLYFIFSFAFLFFFDSPKNPELEMNNSAYQYYLDLVNGSHTDETEQLFRNEANRISEAQAELTKIYDDYYDGHISENELQDLIPSLEKIIENERGFQVIFDQYKYVRENPDNRYYLATNGWDGLLSTEQLDFGLLLLLLLLVTPVFCAEYSSDMRSLHLTLRKGTREHAISKMLLVFLVVIIISILSIMLRYGFYDMKYGLDHGNYPLQSLPYFGASLKEISLSSTFLWSTILKIFGNLIFAMLIMLFSVWTKKYALTLFSSTIILLLPYYLFTLDSSKYFLPGPLGFMLSTGYFRGSEYERNPFTDQIDLIYEGVPVMTLVILLIISLCIGIGAWIVILFYHTNAWYARKRRHKLKSLSITLLLCMIAVTLVGCDFSNEVDNEHDIFNSISRQTFENDSYRFYIDESDVENIRPVFEDKETGEIKNLMRSPFSSLTSIENYIYGNGSLVYYMKMDYDKSGFYKETNRLSLIEVDTTTFDEKIIYEKNANMTKDTFLGLHTTDDIDFLGITSFFVDKRYIYFVVDDNQIRRINRLTGKEDTIIQTSVFNNIAYNGRYIYYPNEAYQVIKYDIQTEKEMTIPDIITTQFFLTDSELLYINRQDNYSIYAMNLSDSNIRKITNKPAWSITGDDDFIYYKSKIDNELYRIDRDGQNEMLINEDNE</sequence>
<accession>A0ABS5MBX0</accession>
<feature type="transmembrane region" description="Helical" evidence="1">
    <location>
        <begin position="184"/>
        <end position="205"/>
    </location>
</feature>
<keyword evidence="4" id="KW-1185">Reference proteome</keyword>
<reference evidence="3 4" key="1">
    <citation type="submission" date="2021-05" db="EMBL/GenBank/DDBJ databases">
        <title>Ornithinibacillus massiliensis sp. nov.</title>
        <authorList>
            <person name="Iwaza R."/>
            <person name="Lagier J.-C."/>
            <person name="Raoult D."/>
        </authorList>
    </citation>
    <scope>NUCLEOTIDE SEQUENCE [LARGE SCALE GENOMIC DNA]</scope>
    <source>
        <strain evidence="3 4">Marseille-P3601</strain>
    </source>
</reference>
<evidence type="ECO:0000313" key="4">
    <source>
        <dbReference type="Proteomes" id="UP000681870"/>
    </source>
</evidence>
<comment type="caution">
    <text evidence="3">The sequence shown here is derived from an EMBL/GenBank/DDBJ whole genome shotgun (WGS) entry which is preliminary data.</text>
</comment>
<dbReference type="Proteomes" id="UP000681870">
    <property type="component" value="Unassembled WGS sequence"/>
</dbReference>
<feature type="transmembrane region" description="Helical" evidence="1">
    <location>
        <begin position="7"/>
        <end position="25"/>
    </location>
</feature>
<evidence type="ECO:0000313" key="3">
    <source>
        <dbReference type="EMBL" id="MBS3679823.1"/>
    </source>
</evidence>
<proteinExistence type="predicted"/>
<dbReference type="InterPro" id="IPR032485">
    <property type="entry name" value="LRP1-like_beta_prop"/>
</dbReference>
<feature type="domain" description="Prolow-density lipoprotein receptor-related protein 1-like beta-propeller" evidence="2">
    <location>
        <begin position="599"/>
        <end position="671"/>
    </location>
</feature>
<feature type="transmembrane region" description="Helical" evidence="1">
    <location>
        <begin position="143"/>
        <end position="163"/>
    </location>
</feature>
<organism evidence="3 4">
    <name type="scientific">Ornithinibacillus massiliensis</name>
    <dbReference type="NCBI Taxonomy" id="1944633"/>
    <lineage>
        <taxon>Bacteria</taxon>
        <taxon>Bacillati</taxon>
        <taxon>Bacillota</taxon>
        <taxon>Bacilli</taxon>
        <taxon>Bacillales</taxon>
        <taxon>Bacillaceae</taxon>
        <taxon>Ornithinibacillus</taxon>
    </lineage>
</organism>
<keyword evidence="1" id="KW-1133">Transmembrane helix</keyword>
<evidence type="ECO:0000256" key="1">
    <source>
        <dbReference type="SAM" id="Phobius"/>
    </source>
</evidence>
<dbReference type="EMBL" id="JAGXBY010000002">
    <property type="protein sequence ID" value="MBS3679823.1"/>
    <property type="molecule type" value="Genomic_DNA"/>
</dbReference>
<protein>
    <submittedName>
        <fullName evidence="3">DUF5050 domain-containing protein</fullName>
    </submittedName>
</protein>
<gene>
    <name evidence="3" type="ORF">KGF86_06320</name>
</gene>
<feature type="transmembrane region" description="Helical" evidence="1">
    <location>
        <begin position="367"/>
        <end position="385"/>
    </location>
</feature>